<dbReference type="AlphaFoldDB" id="A0A8C5CYZ8"/>
<evidence type="ECO:0000313" key="6">
    <source>
        <dbReference type="Proteomes" id="UP000694546"/>
    </source>
</evidence>
<name>A0A8C5CYZ8_GADMO</name>
<dbReference type="PANTHER" id="PTHR10903:SF167">
    <property type="entry name" value="GTPASE IMAP FAMILY MEMBER 6-RELATED"/>
    <property type="match status" value="1"/>
</dbReference>
<keyword evidence="3" id="KW-0342">GTP-binding</keyword>
<dbReference type="InterPro" id="IPR006703">
    <property type="entry name" value="G_AIG1"/>
</dbReference>
<proteinExistence type="inferred from homology"/>
<dbReference type="GeneTree" id="ENSGT00650000094704"/>
<keyword evidence="6" id="KW-1185">Reference proteome</keyword>
<dbReference type="Gene3D" id="3.40.50.300">
    <property type="entry name" value="P-loop containing nucleotide triphosphate hydrolases"/>
    <property type="match status" value="1"/>
</dbReference>
<dbReference type="OMA" id="RGHYTHE"/>
<dbReference type="PANTHER" id="PTHR10903">
    <property type="entry name" value="GTPASE, IMAP FAMILY MEMBER-RELATED"/>
    <property type="match status" value="1"/>
</dbReference>
<dbReference type="Proteomes" id="UP000694546">
    <property type="component" value="Chromosome 18"/>
</dbReference>
<feature type="domain" description="AIG1-type G" evidence="4">
    <location>
        <begin position="58"/>
        <end position="265"/>
    </location>
</feature>
<protein>
    <recommendedName>
        <fullName evidence="4">AIG1-type G domain-containing protein</fullName>
    </recommendedName>
</protein>
<evidence type="ECO:0000313" key="5">
    <source>
        <dbReference type="Ensembl" id="ENSGMOP00000068323.1"/>
    </source>
</evidence>
<comment type="similarity">
    <text evidence="1">Belongs to the TRAFAC class TrmE-Era-EngA-EngB-Septin-like GTPase superfamily. AIG1/Toc34/Toc159-like paraseptin GTPase family. IAN subfamily.</text>
</comment>
<dbReference type="GO" id="GO:0005525">
    <property type="term" value="F:GTP binding"/>
    <property type="evidence" value="ECO:0007669"/>
    <property type="project" value="UniProtKB-KW"/>
</dbReference>
<keyword evidence="2" id="KW-0547">Nucleotide-binding</keyword>
<sequence>MLTHGMLSLWSGVSFIVGTLRGIFKVVTWSSKLWRFFTGVNKGHSSSSTISGSLSLNDPGLRLLLVGPSGAGRTQLVDAFLGCTEDRAPWSSPSGALTESVRRRALVDGQEVTVVDTPDLLGQRGDGWKAREALRSLQLSTPGPHAVLLVIRVPGAAGCVDQDAALAVRATLALFGAGVAGHVFTVFTHADSLAPGQTLATLLGGDAGGLRAALSVCGLRAELVDNGAHCPPEDRRRMCMRLLERLEEMRALSGHFVHELHVREERMKEELLADMSSELAGKLGSM</sequence>
<accession>A0A8C5CYZ8</accession>
<dbReference type="SUPFAM" id="SSF52540">
    <property type="entry name" value="P-loop containing nucleoside triphosphate hydrolases"/>
    <property type="match status" value="1"/>
</dbReference>
<dbReference type="PROSITE" id="PS51720">
    <property type="entry name" value="G_AIG1"/>
    <property type="match status" value="1"/>
</dbReference>
<dbReference type="InterPro" id="IPR045058">
    <property type="entry name" value="GIMA/IAN/Toc"/>
</dbReference>
<dbReference type="InterPro" id="IPR027417">
    <property type="entry name" value="P-loop_NTPase"/>
</dbReference>
<evidence type="ECO:0000256" key="2">
    <source>
        <dbReference type="ARBA" id="ARBA00022741"/>
    </source>
</evidence>
<reference evidence="5" key="2">
    <citation type="submission" date="2025-09" db="UniProtKB">
        <authorList>
            <consortium name="Ensembl"/>
        </authorList>
    </citation>
    <scope>IDENTIFICATION</scope>
</reference>
<evidence type="ECO:0000256" key="1">
    <source>
        <dbReference type="ARBA" id="ARBA00008535"/>
    </source>
</evidence>
<organism evidence="5 6">
    <name type="scientific">Gadus morhua</name>
    <name type="common">Atlantic cod</name>
    <dbReference type="NCBI Taxonomy" id="8049"/>
    <lineage>
        <taxon>Eukaryota</taxon>
        <taxon>Metazoa</taxon>
        <taxon>Chordata</taxon>
        <taxon>Craniata</taxon>
        <taxon>Vertebrata</taxon>
        <taxon>Euteleostomi</taxon>
        <taxon>Actinopterygii</taxon>
        <taxon>Neopterygii</taxon>
        <taxon>Teleostei</taxon>
        <taxon>Neoteleostei</taxon>
        <taxon>Acanthomorphata</taxon>
        <taxon>Zeiogadaria</taxon>
        <taxon>Gadariae</taxon>
        <taxon>Gadiformes</taxon>
        <taxon>Gadoidei</taxon>
        <taxon>Gadidae</taxon>
        <taxon>Gadus</taxon>
    </lineage>
</organism>
<evidence type="ECO:0000259" key="4">
    <source>
        <dbReference type="PROSITE" id="PS51720"/>
    </source>
</evidence>
<reference evidence="5" key="1">
    <citation type="submission" date="2025-08" db="UniProtKB">
        <authorList>
            <consortium name="Ensembl"/>
        </authorList>
    </citation>
    <scope>IDENTIFICATION</scope>
</reference>
<dbReference type="Pfam" id="PF04548">
    <property type="entry name" value="AIG1"/>
    <property type="match status" value="1"/>
</dbReference>
<evidence type="ECO:0000256" key="3">
    <source>
        <dbReference type="ARBA" id="ARBA00023134"/>
    </source>
</evidence>
<dbReference type="Ensembl" id="ENSGMOT00000034297.1">
    <property type="protein sequence ID" value="ENSGMOP00000068323.1"/>
    <property type="gene ID" value="ENSGMOG00000024672.1"/>
</dbReference>